<evidence type="ECO:0000259" key="1">
    <source>
        <dbReference type="Pfam" id="PF01261"/>
    </source>
</evidence>
<evidence type="ECO:0000313" key="2">
    <source>
        <dbReference type="EMBL" id="SVA44542.1"/>
    </source>
</evidence>
<dbReference type="Pfam" id="PF01261">
    <property type="entry name" value="AP_endonuc_2"/>
    <property type="match status" value="1"/>
</dbReference>
<dbReference type="AlphaFoldDB" id="A0A381VWD3"/>
<reference evidence="2" key="1">
    <citation type="submission" date="2018-05" db="EMBL/GenBank/DDBJ databases">
        <authorList>
            <person name="Lanie J.A."/>
            <person name="Ng W.-L."/>
            <person name="Kazmierczak K.M."/>
            <person name="Andrzejewski T.M."/>
            <person name="Davidsen T.M."/>
            <person name="Wayne K.J."/>
            <person name="Tettelin H."/>
            <person name="Glass J.I."/>
            <person name="Rusch D."/>
            <person name="Podicherti R."/>
            <person name="Tsui H.-C.T."/>
            <person name="Winkler M.E."/>
        </authorList>
    </citation>
    <scope>NUCLEOTIDE SEQUENCE</scope>
</reference>
<protein>
    <recommendedName>
        <fullName evidence="1">Xylose isomerase-like TIM barrel domain-containing protein</fullName>
    </recommendedName>
</protein>
<name>A0A381VWD3_9ZZZZ</name>
<feature type="non-terminal residue" evidence="2">
    <location>
        <position position="1"/>
    </location>
</feature>
<dbReference type="SUPFAM" id="SSF51658">
    <property type="entry name" value="Xylose isomerase-like"/>
    <property type="match status" value="1"/>
</dbReference>
<dbReference type="Gene3D" id="3.20.20.150">
    <property type="entry name" value="Divalent-metal-dependent TIM barrel enzymes"/>
    <property type="match status" value="1"/>
</dbReference>
<sequence length="251" mass="26371">VLSVAVEAGLDGIEWGADVHVPAGELDVAADVADRCLDAGLACPSYGSYVVAGRTPGDEVARAVDTALALGVSNLRIWTPYGVRPDAPAVERAEVLEGIAHVTVMAAERGLATSLEYHPGTLTETAASTLDVLAAVDHPDLFTYWQPDPSLDDTVAVSELAHVVGRLSHLHVFAWGTGFEDRNRLADGASLWEPALSAVPVGGPWGATGRDRWAFLEYVVDDDPANLAADAATLRAWLDAGGNPEEDADRV</sequence>
<accession>A0A381VWD3</accession>
<dbReference type="InterPro" id="IPR013022">
    <property type="entry name" value="Xyl_isomerase-like_TIM-brl"/>
</dbReference>
<dbReference type="EMBL" id="UINC01009971">
    <property type="protein sequence ID" value="SVA44542.1"/>
    <property type="molecule type" value="Genomic_DNA"/>
</dbReference>
<proteinExistence type="predicted"/>
<gene>
    <name evidence="2" type="ORF">METZ01_LOCUS97396</name>
</gene>
<feature type="domain" description="Xylose isomerase-like TIM barrel" evidence="1">
    <location>
        <begin position="4"/>
        <end position="147"/>
    </location>
</feature>
<organism evidence="2">
    <name type="scientific">marine metagenome</name>
    <dbReference type="NCBI Taxonomy" id="408172"/>
    <lineage>
        <taxon>unclassified sequences</taxon>
        <taxon>metagenomes</taxon>
        <taxon>ecological metagenomes</taxon>
    </lineage>
</organism>
<dbReference type="InterPro" id="IPR036237">
    <property type="entry name" value="Xyl_isomerase-like_sf"/>
</dbReference>